<dbReference type="AlphaFoldDB" id="A0A0G1EP58"/>
<feature type="region of interest" description="Disordered" evidence="1">
    <location>
        <begin position="1"/>
        <end position="41"/>
    </location>
</feature>
<comment type="caution">
    <text evidence="2">The sequence shown here is derived from an EMBL/GenBank/DDBJ whole genome shotgun (WGS) entry which is preliminary data.</text>
</comment>
<proteinExistence type="predicted"/>
<evidence type="ECO:0000313" key="2">
    <source>
        <dbReference type="EMBL" id="KKT11846.1"/>
    </source>
</evidence>
<name>A0A0G1EP58_9BACT</name>
<feature type="compositionally biased region" description="Polar residues" evidence="1">
    <location>
        <begin position="1"/>
        <end position="18"/>
    </location>
</feature>
<protein>
    <submittedName>
        <fullName evidence="2">Uncharacterized protein</fullName>
    </submittedName>
</protein>
<dbReference type="EMBL" id="LCGH01000001">
    <property type="protein sequence ID" value="KKT11846.1"/>
    <property type="molecule type" value="Genomic_DNA"/>
</dbReference>
<evidence type="ECO:0000313" key="3">
    <source>
        <dbReference type="Proteomes" id="UP000033907"/>
    </source>
</evidence>
<sequence>MVPQADQAQGSQEVNFSASFAGDEGIGPPTSVLETEVIPLN</sequence>
<organism evidence="2 3">
    <name type="scientific">Candidatus Nomurabacteria bacterium GW2011_GWF2_43_24</name>
    <dbReference type="NCBI Taxonomy" id="1618778"/>
    <lineage>
        <taxon>Bacteria</taxon>
        <taxon>Candidatus Nomuraibacteriota</taxon>
    </lineage>
</organism>
<reference evidence="2 3" key="1">
    <citation type="journal article" date="2015" name="Nature">
        <title>rRNA introns, odd ribosomes, and small enigmatic genomes across a large radiation of phyla.</title>
        <authorList>
            <person name="Brown C.T."/>
            <person name="Hug L.A."/>
            <person name="Thomas B.C."/>
            <person name="Sharon I."/>
            <person name="Castelle C.J."/>
            <person name="Singh A."/>
            <person name="Wilkins M.J."/>
            <person name="Williams K.H."/>
            <person name="Banfield J.F."/>
        </authorList>
    </citation>
    <scope>NUCLEOTIDE SEQUENCE [LARGE SCALE GENOMIC DNA]</scope>
</reference>
<dbReference type="Proteomes" id="UP000033907">
    <property type="component" value="Unassembled WGS sequence"/>
</dbReference>
<accession>A0A0G1EP58</accession>
<evidence type="ECO:0000256" key="1">
    <source>
        <dbReference type="SAM" id="MobiDB-lite"/>
    </source>
</evidence>
<gene>
    <name evidence="2" type="ORF">UV91_C0001G0058</name>
</gene>